<protein>
    <submittedName>
        <fullName evidence="1">Uncharacterized protein</fullName>
    </submittedName>
</protein>
<sequence>MDIATRDGDILLSTTGDLMLVDERDYLVRRALEIPLGHVAIWVPGTSDFRLVDADVGNALYNYLSDPLNLDWVGRADIAIANALRALPSVYSVRDVDIQVTGPREVRINVIYNDNRSLTTTLTPS</sequence>
<name>A0A7G9A3T9_9VIRU</name>
<dbReference type="EMBL" id="MT840185">
    <property type="protein sequence ID" value="QNL31412.1"/>
    <property type="molecule type" value="Genomic_DNA"/>
</dbReference>
<evidence type="ECO:0000313" key="1">
    <source>
        <dbReference type="EMBL" id="QNL31412.1"/>
    </source>
</evidence>
<proteinExistence type="predicted"/>
<reference evidence="1" key="1">
    <citation type="submission" date="2020-07" db="EMBL/GenBank/DDBJ databases">
        <title>Dissolved microcystin release linked to lysis of a Microcystis spp. bloom in Lake Erie (USA) attributed to a novel cyanophage.</title>
        <authorList>
            <person name="McKindles K.M."/>
            <person name="Manes M.A."/>
            <person name="DeMarco J.R."/>
            <person name="McClure A."/>
            <person name="McKay R.M."/>
            <person name="Davis T.W."/>
            <person name="Bullerjahn G.S."/>
        </authorList>
    </citation>
    <scope>NUCLEOTIDE SEQUENCE</scope>
</reference>
<accession>A0A7G9A3T9</accession>
<organism evidence="1">
    <name type="scientific">Bacteriophage sp</name>
    <dbReference type="NCBI Taxonomy" id="38018"/>
    <lineage>
        <taxon>Viruses</taxon>
    </lineage>
</organism>